<dbReference type="Pfam" id="PF08242">
    <property type="entry name" value="Methyltransf_12"/>
    <property type="match status" value="1"/>
</dbReference>
<dbReference type="GO" id="GO:0052735">
    <property type="term" value="F:tRNA (cytidine-3-)-methyltransferase activity"/>
    <property type="evidence" value="ECO:0007669"/>
    <property type="project" value="TreeGrafter"/>
</dbReference>
<dbReference type="OrthoDB" id="417697at2759"/>
<dbReference type="CDD" id="cd02440">
    <property type="entry name" value="AdoMet_MTases"/>
    <property type="match status" value="1"/>
</dbReference>
<name>A0A401NIU8_SCYTO</name>
<feature type="signal peptide" evidence="6">
    <location>
        <begin position="1"/>
        <end position="25"/>
    </location>
</feature>
<dbReference type="GO" id="GO:0032259">
    <property type="term" value="P:methylation"/>
    <property type="evidence" value="ECO:0007669"/>
    <property type="project" value="UniProtKB-KW"/>
</dbReference>
<dbReference type="PANTHER" id="PTHR22809:SF3">
    <property type="entry name" value="TRNA N(3)-METHYLCYTIDINE METHYLTRANSFERASE"/>
    <property type="match status" value="1"/>
</dbReference>
<evidence type="ECO:0000313" key="8">
    <source>
        <dbReference type="EMBL" id="GCB60794.1"/>
    </source>
</evidence>
<dbReference type="PIRSF" id="PIRSF037755">
    <property type="entry name" value="Mettl2_prd"/>
    <property type="match status" value="1"/>
</dbReference>
<feature type="non-terminal residue" evidence="8">
    <location>
        <position position="1"/>
    </location>
</feature>
<feature type="region of interest" description="Disordered" evidence="5">
    <location>
        <begin position="185"/>
        <end position="204"/>
    </location>
</feature>
<dbReference type="AlphaFoldDB" id="A0A401NIU8"/>
<dbReference type="InterPro" id="IPR026113">
    <property type="entry name" value="METTL2/6/8-like"/>
</dbReference>
<evidence type="ECO:0000259" key="7">
    <source>
        <dbReference type="Pfam" id="PF08242"/>
    </source>
</evidence>
<proteinExistence type="inferred from homology"/>
<dbReference type="GO" id="GO:0008033">
    <property type="term" value="P:tRNA processing"/>
    <property type="evidence" value="ECO:0007669"/>
    <property type="project" value="UniProtKB-KW"/>
</dbReference>
<keyword evidence="9" id="KW-1185">Reference proteome</keyword>
<protein>
    <recommendedName>
        <fullName evidence="7">Methyltransferase type 12 domain-containing protein</fullName>
    </recommendedName>
</protein>
<evidence type="ECO:0000256" key="4">
    <source>
        <dbReference type="ARBA" id="ARBA00022694"/>
    </source>
</evidence>
<reference evidence="8 9" key="1">
    <citation type="journal article" date="2018" name="Nat. Ecol. Evol.">
        <title>Shark genomes provide insights into elasmobranch evolution and the origin of vertebrates.</title>
        <authorList>
            <person name="Hara Y"/>
            <person name="Yamaguchi K"/>
            <person name="Onimaru K"/>
            <person name="Kadota M"/>
            <person name="Koyanagi M"/>
            <person name="Keeley SD"/>
            <person name="Tatsumi K"/>
            <person name="Tanaka K"/>
            <person name="Motone F"/>
            <person name="Kageyama Y"/>
            <person name="Nozu R"/>
            <person name="Adachi N"/>
            <person name="Nishimura O"/>
            <person name="Nakagawa R"/>
            <person name="Tanegashima C"/>
            <person name="Kiyatake I"/>
            <person name="Matsumoto R"/>
            <person name="Murakumo K"/>
            <person name="Nishida K"/>
            <person name="Terakita A"/>
            <person name="Kuratani S"/>
            <person name="Sato K"/>
            <person name="Hyodo S Kuraku.S."/>
        </authorList>
    </citation>
    <scope>NUCLEOTIDE SEQUENCE [LARGE SCALE GENOMIC DNA]</scope>
</reference>
<evidence type="ECO:0000256" key="1">
    <source>
        <dbReference type="ARBA" id="ARBA00009725"/>
    </source>
</evidence>
<keyword evidence="6" id="KW-0732">Signal</keyword>
<comment type="similarity">
    <text evidence="1">Belongs to the methyltransferase superfamily. METL family.</text>
</comment>
<evidence type="ECO:0000313" key="9">
    <source>
        <dbReference type="Proteomes" id="UP000288216"/>
    </source>
</evidence>
<comment type="caution">
    <text evidence="8">The sequence shown here is derived from an EMBL/GenBank/DDBJ whole genome shotgun (WGS) entry which is preliminary data.</text>
</comment>
<dbReference type="EMBL" id="BFAA01003714">
    <property type="protein sequence ID" value="GCB60794.1"/>
    <property type="molecule type" value="Genomic_DNA"/>
</dbReference>
<feature type="chain" id="PRO_5019399733" description="Methyltransferase type 12 domain-containing protein" evidence="6">
    <location>
        <begin position="26"/>
        <end position="418"/>
    </location>
</feature>
<sequence length="418" mass="48468">SMKRKSQVPLVRILSLALLRKLGLQCRFQSSRRPTAPLGSRILSDPSKVFEHNMWDHIQWTPEQEELARQKIEENSNVRVSLEEQVKYEKDASTYWDEFYKAHQNKFFKDRRWLLLEFPELFPDRTLSRNEGVKEPTSNSILSSHVSLQTEYSASLEKAKLDGFNKTHAKQNISETVQQANTIERAKGTNSGKDLEHKKQQRNRTDRLKNAEYFPGIDFTFRIFEVGCGAGNSVFPILDEIRNPSAFLYCCDFSARAVELVKSHPAYNASQCYAFVHDLCNEAGATYPFPDGSIDVIVLVFVLSSIHPERMQMVINRLSKLLKPGGMILFRDYGRYDMTQLRLKKGRCLFGNFYVRGDGTCVYFFTKEEIANIFISAGLKEVQNLMDRRLQVNRKKRIAMHRIWVQCKYQKPSIKHLN</sequence>
<evidence type="ECO:0000256" key="5">
    <source>
        <dbReference type="SAM" id="MobiDB-lite"/>
    </source>
</evidence>
<evidence type="ECO:0000256" key="3">
    <source>
        <dbReference type="ARBA" id="ARBA00022679"/>
    </source>
</evidence>
<keyword evidence="3" id="KW-0808">Transferase</keyword>
<dbReference type="InterPro" id="IPR029063">
    <property type="entry name" value="SAM-dependent_MTases_sf"/>
</dbReference>
<dbReference type="SUPFAM" id="SSF53335">
    <property type="entry name" value="S-adenosyl-L-methionine-dependent methyltransferases"/>
    <property type="match status" value="1"/>
</dbReference>
<gene>
    <name evidence="8" type="ORF">scyTo_0009235</name>
</gene>
<evidence type="ECO:0000256" key="6">
    <source>
        <dbReference type="SAM" id="SignalP"/>
    </source>
</evidence>
<feature type="domain" description="Methyltransferase type 12" evidence="7">
    <location>
        <begin position="225"/>
        <end position="328"/>
    </location>
</feature>
<organism evidence="8 9">
    <name type="scientific">Scyliorhinus torazame</name>
    <name type="common">Cloudy catshark</name>
    <name type="synonym">Catulus torazame</name>
    <dbReference type="NCBI Taxonomy" id="75743"/>
    <lineage>
        <taxon>Eukaryota</taxon>
        <taxon>Metazoa</taxon>
        <taxon>Chordata</taxon>
        <taxon>Craniata</taxon>
        <taxon>Vertebrata</taxon>
        <taxon>Chondrichthyes</taxon>
        <taxon>Elasmobranchii</taxon>
        <taxon>Galeomorphii</taxon>
        <taxon>Galeoidea</taxon>
        <taxon>Carcharhiniformes</taxon>
        <taxon>Scyliorhinidae</taxon>
        <taxon>Scyliorhinus</taxon>
    </lineage>
</organism>
<dbReference type="STRING" id="75743.A0A401NIU8"/>
<dbReference type="Gene3D" id="3.40.50.150">
    <property type="entry name" value="Vaccinia Virus protein VP39"/>
    <property type="match status" value="1"/>
</dbReference>
<dbReference type="InterPro" id="IPR013217">
    <property type="entry name" value="Methyltransf_12"/>
</dbReference>
<accession>A0A401NIU8</accession>
<keyword evidence="2" id="KW-0489">Methyltransferase</keyword>
<feature type="compositionally biased region" description="Basic and acidic residues" evidence="5">
    <location>
        <begin position="193"/>
        <end position="204"/>
    </location>
</feature>
<dbReference type="PANTHER" id="PTHR22809">
    <property type="entry name" value="METHYLTRANSFERASE-RELATED"/>
    <property type="match status" value="1"/>
</dbReference>
<dbReference type="OMA" id="PDRMQSV"/>
<evidence type="ECO:0000256" key="2">
    <source>
        <dbReference type="ARBA" id="ARBA00022603"/>
    </source>
</evidence>
<dbReference type="Proteomes" id="UP000288216">
    <property type="component" value="Unassembled WGS sequence"/>
</dbReference>
<keyword evidence="4" id="KW-0819">tRNA processing</keyword>